<organism evidence="7 8">
    <name type="scientific">Actinophytocola xinjiangensis</name>
    <dbReference type="NCBI Taxonomy" id="485602"/>
    <lineage>
        <taxon>Bacteria</taxon>
        <taxon>Bacillati</taxon>
        <taxon>Actinomycetota</taxon>
        <taxon>Actinomycetes</taxon>
        <taxon>Pseudonocardiales</taxon>
        <taxon>Pseudonocardiaceae</taxon>
    </lineage>
</organism>
<evidence type="ECO:0000313" key="7">
    <source>
        <dbReference type="EMBL" id="OLF08389.1"/>
    </source>
</evidence>
<dbReference type="Gene3D" id="3.40.640.10">
    <property type="entry name" value="Type I PLP-dependent aspartate aminotransferase-like (Major domain)"/>
    <property type="match status" value="1"/>
</dbReference>
<gene>
    <name evidence="7" type="ORF">BLA60_23520</name>
</gene>
<dbReference type="OrthoDB" id="5415143at2"/>
<dbReference type="Gene3D" id="1.10.10.10">
    <property type="entry name" value="Winged helix-like DNA-binding domain superfamily/Winged helix DNA-binding domain"/>
    <property type="match status" value="1"/>
</dbReference>
<dbReference type="GO" id="GO:0003700">
    <property type="term" value="F:DNA-binding transcription factor activity"/>
    <property type="evidence" value="ECO:0007669"/>
    <property type="project" value="InterPro"/>
</dbReference>
<dbReference type="InterPro" id="IPR036388">
    <property type="entry name" value="WH-like_DNA-bd_sf"/>
</dbReference>
<dbReference type="Proteomes" id="UP000185696">
    <property type="component" value="Unassembled WGS sequence"/>
</dbReference>
<dbReference type="SMART" id="SM00345">
    <property type="entry name" value="HTH_GNTR"/>
    <property type="match status" value="1"/>
</dbReference>
<evidence type="ECO:0000256" key="1">
    <source>
        <dbReference type="ARBA" id="ARBA00005384"/>
    </source>
</evidence>
<keyword evidence="2" id="KW-0663">Pyridoxal phosphate</keyword>
<evidence type="ECO:0000256" key="5">
    <source>
        <dbReference type="ARBA" id="ARBA00023163"/>
    </source>
</evidence>
<proteinExistence type="inferred from homology"/>
<dbReference type="InterPro" id="IPR000524">
    <property type="entry name" value="Tscrpt_reg_HTH_GntR"/>
</dbReference>
<evidence type="ECO:0000313" key="8">
    <source>
        <dbReference type="Proteomes" id="UP000185696"/>
    </source>
</evidence>
<comment type="similarity">
    <text evidence="1">In the C-terminal section; belongs to the class-I pyridoxal-phosphate-dependent aminotransferase family.</text>
</comment>
<reference evidence="7 8" key="1">
    <citation type="submission" date="2016-12" db="EMBL/GenBank/DDBJ databases">
        <title>The draft genome sequence of Actinophytocola xinjiangensis.</title>
        <authorList>
            <person name="Wang W."/>
            <person name="Yuan L."/>
        </authorList>
    </citation>
    <scope>NUCLEOTIDE SEQUENCE [LARGE SCALE GENOMIC DNA]</scope>
    <source>
        <strain evidence="7 8">CGMCC 4.4663</strain>
    </source>
</reference>
<evidence type="ECO:0000256" key="3">
    <source>
        <dbReference type="ARBA" id="ARBA00023015"/>
    </source>
</evidence>
<dbReference type="Pfam" id="PF00392">
    <property type="entry name" value="GntR"/>
    <property type="match status" value="1"/>
</dbReference>
<dbReference type="RefSeq" id="WP_075135131.1">
    <property type="nucleotide sequence ID" value="NZ_MSIF01000012.1"/>
</dbReference>
<dbReference type="SUPFAM" id="SSF53383">
    <property type="entry name" value="PLP-dependent transferases"/>
    <property type="match status" value="1"/>
</dbReference>
<name>A0A7Z1AWX7_9PSEU</name>
<dbReference type="SUPFAM" id="SSF46785">
    <property type="entry name" value="Winged helix' DNA-binding domain"/>
    <property type="match status" value="1"/>
</dbReference>
<dbReference type="PROSITE" id="PS50949">
    <property type="entry name" value="HTH_GNTR"/>
    <property type="match status" value="1"/>
</dbReference>
<dbReference type="InterPro" id="IPR015424">
    <property type="entry name" value="PyrdxlP-dep_Trfase"/>
</dbReference>
<dbReference type="GO" id="GO:0003677">
    <property type="term" value="F:DNA binding"/>
    <property type="evidence" value="ECO:0007669"/>
    <property type="project" value="UniProtKB-KW"/>
</dbReference>
<dbReference type="PANTHER" id="PTHR46577">
    <property type="entry name" value="HTH-TYPE TRANSCRIPTIONAL REGULATORY PROTEIN GABR"/>
    <property type="match status" value="1"/>
</dbReference>
<keyword evidence="8" id="KW-1185">Reference proteome</keyword>
<accession>A0A7Z1AWX7</accession>
<dbReference type="InterPro" id="IPR015421">
    <property type="entry name" value="PyrdxlP-dep_Trfase_major"/>
</dbReference>
<dbReference type="InterPro" id="IPR004839">
    <property type="entry name" value="Aminotransferase_I/II_large"/>
</dbReference>
<dbReference type="EMBL" id="MSIF01000012">
    <property type="protein sequence ID" value="OLF08389.1"/>
    <property type="molecule type" value="Genomic_DNA"/>
</dbReference>
<keyword evidence="5" id="KW-0804">Transcription</keyword>
<dbReference type="CDD" id="cd07377">
    <property type="entry name" value="WHTH_GntR"/>
    <property type="match status" value="1"/>
</dbReference>
<evidence type="ECO:0000259" key="6">
    <source>
        <dbReference type="PROSITE" id="PS50949"/>
    </source>
</evidence>
<evidence type="ECO:0000256" key="2">
    <source>
        <dbReference type="ARBA" id="ARBA00022898"/>
    </source>
</evidence>
<dbReference type="PRINTS" id="PR00035">
    <property type="entry name" value="HTHGNTR"/>
</dbReference>
<dbReference type="CDD" id="cd00609">
    <property type="entry name" value="AAT_like"/>
    <property type="match status" value="1"/>
</dbReference>
<evidence type="ECO:0000256" key="4">
    <source>
        <dbReference type="ARBA" id="ARBA00023125"/>
    </source>
</evidence>
<dbReference type="PANTHER" id="PTHR46577:SF1">
    <property type="entry name" value="HTH-TYPE TRANSCRIPTIONAL REGULATORY PROTEIN GABR"/>
    <property type="match status" value="1"/>
</dbReference>
<sequence length="473" mass="49796">MPETPVLPVTLDRASPTPLAVQLAEQLRAAAGDGRLRSGDRLPSTRALAGELGVSRTVTAAAYEQLHAEGWIAGRHGSGTYVTTEPPGTRGPSTGPVRHTTADESAVDLTPGSPWAGGIDQAAWRRAWRAAAHVPPMVRPTRAGLPAYRATVAEHLLRHRGLRVGTLSGLLTGTLSGRDGHEAVLATSGTSYAAAELANAVLQPGDVVAVEEPGYQRAVGALRGAGLTVVPAPVDADGLVIDSVPATARAVYCSPAHQYPLGGRMSAARRVALVESARERGWLVIEDDYDGELRYDVAPLPLLAALAPDVVVHLGTTSKILTPTLGIGWMVAPPRVVSAVLAHRDRTGSGPAPAGQLVVVEFARNGDLGRHLRRLRRELSERRSLVVDTLVRGGVRVLGDEAGAHVVVPVSSAEAERELVRRALGRRLLLDGLARHHVGRARWFGIALGYAACSREELHDALPVLVELVRGGG</sequence>
<protein>
    <submittedName>
        <fullName evidence="7">GntR family transcriptional regulator</fullName>
    </submittedName>
</protein>
<dbReference type="AlphaFoldDB" id="A0A7Z1AWX7"/>
<keyword evidence="4" id="KW-0238">DNA-binding</keyword>
<feature type="domain" description="HTH gntR-type" evidence="6">
    <location>
        <begin position="17"/>
        <end position="85"/>
    </location>
</feature>
<dbReference type="InterPro" id="IPR051446">
    <property type="entry name" value="HTH_trans_reg/aminotransferase"/>
</dbReference>
<dbReference type="GO" id="GO:0030170">
    <property type="term" value="F:pyridoxal phosphate binding"/>
    <property type="evidence" value="ECO:0007669"/>
    <property type="project" value="InterPro"/>
</dbReference>
<keyword evidence="3" id="KW-0805">Transcription regulation</keyword>
<comment type="caution">
    <text evidence="7">The sequence shown here is derived from an EMBL/GenBank/DDBJ whole genome shotgun (WGS) entry which is preliminary data.</text>
</comment>
<dbReference type="Pfam" id="PF00155">
    <property type="entry name" value="Aminotran_1_2"/>
    <property type="match status" value="1"/>
</dbReference>
<dbReference type="InterPro" id="IPR036390">
    <property type="entry name" value="WH_DNA-bd_sf"/>
</dbReference>